<comment type="caution">
    <text evidence="1">The sequence shown here is derived from an EMBL/GenBank/DDBJ whole genome shotgun (WGS) entry which is preliminary data.</text>
</comment>
<dbReference type="AlphaFoldDB" id="A0A0K8P4T2"/>
<organism evidence="1 2">
    <name type="scientific">Piscinibacter sakaiensis</name>
    <name type="common">Ideonella sakaiensis</name>
    <dbReference type="NCBI Taxonomy" id="1547922"/>
    <lineage>
        <taxon>Bacteria</taxon>
        <taxon>Pseudomonadati</taxon>
        <taxon>Pseudomonadota</taxon>
        <taxon>Betaproteobacteria</taxon>
        <taxon>Burkholderiales</taxon>
        <taxon>Sphaerotilaceae</taxon>
        <taxon>Piscinibacter</taxon>
    </lineage>
</organism>
<accession>A0A0K8P4T2</accession>
<reference evidence="1 2" key="2">
    <citation type="journal article" date="2016" name="Science">
        <title>A bacterium that degrades and assimilates poly(ethylene terephthalate).</title>
        <authorList>
            <person name="Yoshida S."/>
            <person name="Hiraga K."/>
            <person name="Takehana T."/>
            <person name="Taniguchi I."/>
            <person name="Yamaji H."/>
            <person name="Maeda Y."/>
            <person name="Toyohara K."/>
            <person name="Miyamoto K."/>
            <person name="Kimura Y."/>
            <person name="Oda K."/>
        </authorList>
    </citation>
    <scope>NUCLEOTIDE SEQUENCE [LARGE SCALE GENOMIC DNA]</scope>
    <source>
        <strain evidence="2">NBRC 110686 / TISTR 2288 / 201-F6</strain>
    </source>
</reference>
<name>A0A0K8P4T2_PISS1</name>
<dbReference type="RefSeq" id="WP_197284716.1">
    <property type="nucleotide sequence ID" value="NZ_JBFBPI010000054.1"/>
</dbReference>
<dbReference type="Proteomes" id="UP000037660">
    <property type="component" value="Unassembled WGS sequence"/>
</dbReference>
<keyword evidence="2" id="KW-1185">Reference proteome</keyword>
<proteinExistence type="predicted"/>
<reference evidence="2" key="1">
    <citation type="submission" date="2015-07" db="EMBL/GenBank/DDBJ databases">
        <title>Discovery of a poly(ethylene terephthalate assimilation.</title>
        <authorList>
            <person name="Yoshida S."/>
            <person name="Hiraga K."/>
            <person name="Takehana T."/>
            <person name="Taniguchi I."/>
            <person name="Yamaji H."/>
            <person name="Maeda Y."/>
            <person name="Toyohara K."/>
            <person name="Miyamoto K."/>
            <person name="Kimura Y."/>
            <person name="Oda K."/>
        </authorList>
    </citation>
    <scope>NUCLEOTIDE SEQUENCE [LARGE SCALE GENOMIC DNA]</scope>
    <source>
        <strain evidence="2">NBRC 110686 / TISTR 2288 / 201-F6</strain>
    </source>
</reference>
<evidence type="ECO:0000313" key="1">
    <source>
        <dbReference type="EMBL" id="GAP37663.1"/>
    </source>
</evidence>
<dbReference type="STRING" id="1547922.ISF6_3608"/>
<evidence type="ECO:0000313" key="2">
    <source>
        <dbReference type="Proteomes" id="UP000037660"/>
    </source>
</evidence>
<protein>
    <submittedName>
        <fullName evidence="1">Uncharacterized protein</fullName>
    </submittedName>
</protein>
<sequence>MPNIFSVAGVAEGREGLCSYESYFSSVNRILLRDSERYVFVPNKLSAAMIGAFKAMGGRVVDSIETSYAQWQQYVVCAAQAVARRSRAATAKPLPVTPVRAVRRVRAFFVSQKVNGRNAP</sequence>
<gene>
    <name evidence="1" type="ORF">ISF6_3608</name>
</gene>
<dbReference type="EMBL" id="BBYR01000054">
    <property type="protein sequence ID" value="GAP37663.1"/>
    <property type="molecule type" value="Genomic_DNA"/>
</dbReference>